<dbReference type="PANTHER" id="PTHR42693:SF53">
    <property type="entry name" value="ENDO-4-O-SULFATASE"/>
    <property type="match status" value="1"/>
</dbReference>
<evidence type="ECO:0000256" key="1">
    <source>
        <dbReference type="ARBA" id="ARBA00008779"/>
    </source>
</evidence>
<dbReference type="CDD" id="cd16145">
    <property type="entry name" value="ARS_like"/>
    <property type="match status" value="1"/>
</dbReference>
<evidence type="ECO:0000256" key="3">
    <source>
        <dbReference type="ARBA" id="ARBA00022801"/>
    </source>
</evidence>
<feature type="chain" id="PRO_5028847302" evidence="5">
    <location>
        <begin position="22"/>
        <end position="480"/>
    </location>
</feature>
<evidence type="ECO:0000313" key="7">
    <source>
        <dbReference type="EMBL" id="VGO22948.1"/>
    </source>
</evidence>
<dbReference type="SUPFAM" id="SSF53649">
    <property type="entry name" value="Alkaline phosphatase-like"/>
    <property type="match status" value="1"/>
</dbReference>
<keyword evidence="5" id="KW-0732">Signal</keyword>
<keyword evidence="4" id="KW-0106">Calcium</keyword>
<evidence type="ECO:0000256" key="4">
    <source>
        <dbReference type="ARBA" id="ARBA00022837"/>
    </source>
</evidence>
<dbReference type="EMBL" id="CAAHFH010000003">
    <property type="protein sequence ID" value="VGO22948.1"/>
    <property type="molecule type" value="Genomic_DNA"/>
</dbReference>
<comment type="similarity">
    <text evidence="1">Belongs to the sulfatase family.</text>
</comment>
<dbReference type="Proteomes" id="UP000346198">
    <property type="component" value="Unassembled WGS sequence"/>
</dbReference>
<dbReference type="PROSITE" id="PS00523">
    <property type="entry name" value="SULFATASE_1"/>
    <property type="match status" value="1"/>
</dbReference>
<dbReference type="InterPro" id="IPR000917">
    <property type="entry name" value="Sulfatase_N"/>
</dbReference>
<dbReference type="GO" id="GO:0046872">
    <property type="term" value="F:metal ion binding"/>
    <property type="evidence" value="ECO:0007669"/>
    <property type="project" value="UniProtKB-KW"/>
</dbReference>
<feature type="signal peptide" evidence="5">
    <location>
        <begin position="1"/>
        <end position="21"/>
    </location>
</feature>
<keyword evidence="2" id="KW-0479">Metal-binding</keyword>
<keyword evidence="3" id="KW-0378">Hydrolase</keyword>
<sequence length="480" mass="53280">MKRRSLIGSILIACAALPALAESNRPNIIYILADDLGYDELGCYGQKRIQTPHIDRIAREGMRFTQHYSGAAVCAPSRYTLLTGKHIGRSHTPGQGQRLPDGETTLGTVMKRAGYRTAAFGKWGLGDNPNEQGFDEWLGFLDQGRAHFFYPEWVWKNTEQLKFPENIGLRKEGAYGDISGGTYIHDVFTDSALDFIRQSQAEPFFLYLPYTIPHAEFVVPEDSLAAYAGCWPEHPEKAHKTVLDPAKGKRGIEGGTAFYDGYGYCSVDKPNATYAAMVSRMDRDVGQIMALLKELGLDDNTLVLFASDNGPTFIPGYNREFFEVPESFPFSGHKGSLEEGGIRIPFVARWPGRIAAGSVTDHLSYFPDILPTFAKLAGVEVSAPIDGTSLLPVLLNQPDRIQQAPYLYWQKGDAPVVRLGEYKGFFKQDKLMKAYSINEDIGEKNDITNQLPSAIRTQMEEIVQSVLSKPKHPAAKGKLK</sequence>
<dbReference type="InterPro" id="IPR050738">
    <property type="entry name" value="Sulfatase"/>
</dbReference>
<dbReference type="PANTHER" id="PTHR42693">
    <property type="entry name" value="ARYLSULFATASE FAMILY MEMBER"/>
    <property type="match status" value="1"/>
</dbReference>
<accession>A0A6C2URR8</accession>
<keyword evidence="8" id="KW-1185">Reference proteome</keyword>
<evidence type="ECO:0000259" key="6">
    <source>
        <dbReference type="Pfam" id="PF00884"/>
    </source>
</evidence>
<dbReference type="InterPro" id="IPR024607">
    <property type="entry name" value="Sulfatase_CS"/>
</dbReference>
<dbReference type="RefSeq" id="WP_136064908.1">
    <property type="nucleotide sequence ID" value="NZ_CAAHFH010000003.1"/>
</dbReference>
<organism evidence="7 8">
    <name type="scientific">Pontiella sulfatireligans</name>
    <dbReference type="NCBI Taxonomy" id="2750658"/>
    <lineage>
        <taxon>Bacteria</taxon>
        <taxon>Pseudomonadati</taxon>
        <taxon>Kiritimatiellota</taxon>
        <taxon>Kiritimatiellia</taxon>
        <taxon>Kiritimatiellales</taxon>
        <taxon>Pontiellaceae</taxon>
        <taxon>Pontiella</taxon>
    </lineage>
</organism>
<gene>
    <name evidence="7" type="primary">atsA_249</name>
    <name evidence="7" type="ORF">SCARR_05047</name>
</gene>
<feature type="domain" description="Sulfatase N-terminal" evidence="6">
    <location>
        <begin position="26"/>
        <end position="379"/>
    </location>
</feature>
<protein>
    <submittedName>
        <fullName evidence="7">Arylsulfatase</fullName>
    </submittedName>
</protein>
<reference evidence="7 8" key="1">
    <citation type="submission" date="2019-04" db="EMBL/GenBank/DDBJ databases">
        <authorList>
            <person name="Van Vliet M D."/>
        </authorList>
    </citation>
    <scope>NUCLEOTIDE SEQUENCE [LARGE SCALE GENOMIC DNA]</scope>
    <source>
        <strain evidence="7 8">F21</strain>
    </source>
</reference>
<dbReference type="Pfam" id="PF00884">
    <property type="entry name" value="Sulfatase"/>
    <property type="match status" value="1"/>
</dbReference>
<evidence type="ECO:0000256" key="5">
    <source>
        <dbReference type="SAM" id="SignalP"/>
    </source>
</evidence>
<dbReference type="GO" id="GO:0004065">
    <property type="term" value="F:arylsulfatase activity"/>
    <property type="evidence" value="ECO:0007669"/>
    <property type="project" value="TreeGrafter"/>
</dbReference>
<evidence type="ECO:0000313" key="8">
    <source>
        <dbReference type="Proteomes" id="UP000346198"/>
    </source>
</evidence>
<proteinExistence type="inferred from homology"/>
<evidence type="ECO:0000256" key="2">
    <source>
        <dbReference type="ARBA" id="ARBA00022723"/>
    </source>
</evidence>
<dbReference type="Gene3D" id="3.40.720.10">
    <property type="entry name" value="Alkaline Phosphatase, subunit A"/>
    <property type="match status" value="1"/>
</dbReference>
<name>A0A6C2URR8_9BACT</name>
<dbReference type="AlphaFoldDB" id="A0A6C2URR8"/>
<dbReference type="InterPro" id="IPR017850">
    <property type="entry name" value="Alkaline_phosphatase_core_sf"/>
</dbReference>